<dbReference type="Proteomes" id="UP000027142">
    <property type="component" value="Chromosome"/>
</dbReference>
<proteinExistence type="predicted"/>
<feature type="transmembrane region" description="Helical" evidence="1">
    <location>
        <begin position="20"/>
        <end position="37"/>
    </location>
</feature>
<evidence type="ECO:0000256" key="1">
    <source>
        <dbReference type="SAM" id="Phobius"/>
    </source>
</evidence>
<sequence length="73" mass="8705">MNHMGMLNNTPQNKPTKKRVPYIGHPSFGYVFILVLTKKWTPMHVNVLFFFLLYAELVFYEPKKFLDRCLNNI</sequence>
<accession>A0A060M6D9</accession>
<dbReference type="AlphaFoldDB" id="A0A060M6D9"/>
<organism evidence="2 3">
    <name type="scientific">Shouchella lehensis G1</name>
    <dbReference type="NCBI Taxonomy" id="1246626"/>
    <lineage>
        <taxon>Bacteria</taxon>
        <taxon>Bacillati</taxon>
        <taxon>Bacillota</taxon>
        <taxon>Bacilli</taxon>
        <taxon>Bacillales</taxon>
        <taxon>Bacillaceae</taxon>
        <taxon>Shouchella</taxon>
    </lineage>
</organism>
<evidence type="ECO:0000313" key="3">
    <source>
        <dbReference type="Proteomes" id="UP000027142"/>
    </source>
</evidence>
<keyword evidence="1" id="KW-0812">Transmembrane</keyword>
<evidence type="ECO:0000313" key="2">
    <source>
        <dbReference type="EMBL" id="AIC95649.1"/>
    </source>
</evidence>
<gene>
    <name evidence="2" type="ORF">BleG1_3085</name>
</gene>
<dbReference type="HOGENOM" id="CLU_2696896_0_0_9"/>
<feature type="transmembrane region" description="Helical" evidence="1">
    <location>
        <begin position="43"/>
        <end position="60"/>
    </location>
</feature>
<name>A0A060M6D9_9BACI</name>
<keyword evidence="3" id="KW-1185">Reference proteome</keyword>
<dbReference type="EMBL" id="CP003923">
    <property type="protein sequence ID" value="AIC95649.1"/>
    <property type="molecule type" value="Genomic_DNA"/>
</dbReference>
<reference evidence="2 3" key="1">
    <citation type="journal article" date="2014" name="Gene">
        <title>A comparative genomic analysis of the alkalitolerant soil bacterium Bacillus lehensis G1.</title>
        <authorList>
            <person name="Noor Y.M."/>
            <person name="Samsulrizal N.H."/>
            <person name="Jema'on N.A."/>
            <person name="Low K.O."/>
            <person name="Ramli A.N."/>
            <person name="Alias N.I."/>
            <person name="Damis S.I."/>
            <person name="Fuzi S.F."/>
            <person name="Isa M.N."/>
            <person name="Murad A.M."/>
            <person name="Raih M.F."/>
            <person name="Bakar F.D."/>
            <person name="Najimudin N."/>
            <person name="Mahadi N.M."/>
            <person name="Illias R.M."/>
        </authorList>
    </citation>
    <scope>NUCLEOTIDE SEQUENCE [LARGE SCALE GENOMIC DNA]</scope>
    <source>
        <strain evidence="2 3">G1</strain>
    </source>
</reference>
<keyword evidence="1" id="KW-1133">Transmembrane helix</keyword>
<dbReference type="KEGG" id="ble:BleG1_3085"/>
<keyword evidence="1" id="KW-0472">Membrane</keyword>
<protein>
    <submittedName>
        <fullName evidence="2">Uncharacterized protein</fullName>
    </submittedName>
</protein>